<reference evidence="2 3" key="1">
    <citation type="submission" date="2017-07" db="EMBL/GenBank/DDBJ databases">
        <title>Genome sequence of the Sordaria macrospora wild type strain R19027.</title>
        <authorList>
            <person name="Nowrousian M."/>
            <person name="Teichert I."/>
            <person name="Kueck U."/>
        </authorList>
    </citation>
    <scope>NUCLEOTIDE SEQUENCE [LARGE SCALE GENOMIC DNA]</scope>
    <source>
        <strain evidence="2 3">R19027</strain>
        <tissue evidence="2">Mycelium</tissue>
    </source>
</reference>
<feature type="region of interest" description="Disordered" evidence="1">
    <location>
        <begin position="21"/>
        <end position="41"/>
    </location>
</feature>
<organism evidence="2 3">
    <name type="scientific">Sordaria macrospora</name>
    <dbReference type="NCBI Taxonomy" id="5147"/>
    <lineage>
        <taxon>Eukaryota</taxon>
        <taxon>Fungi</taxon>
        <taxon>Dikarya</taxon>
        <taxon>Ascomycota</taxon>
        <taxon>Pezizomycotina</taxon>
        <taxon>Sordariomycetes</taxon>
        <taxon>Sordariomycetidae</taxon>
        <taxon>Sordariales</taxon>
        <taxon>Sordariaceae</taxon>
        <taxon>Sordaria</taxon>
    </lineage>
</organism>
<dbReference type="VEuPathDB" id="FungiDB:SMAC_07990"/>
<evidence type="ECO:0000313" key="2">
    <source>
        <dbReference type="EMBL" id="KAA8629383.1"/>
    </source>
</evidence>
<name>A0A8S8ZGY4_SORMA</name>
<accession>A0A8S8ZGY4</accession>
<evidence type="ECO:0000313" key="3">
    <source>
        <dbReference type="Proteomes" id="UP000433876"/>
    </source>
</evidence>
<protein>
    <submittedName>
        <fullName evidence="2">Uncharacterized protein</fullName>
    </submittedName>
</protein>
<comment type="caution">
    <text evidence="2">The sequence shown here is derived from an EMBL/GenBank/DDBJ whole genome shotgun (WGS) entry which is preliminary data.</text>
</comment>
<dbReference type="Proteomes" id="UP000433876">
    <property type="component" value="Unassembled WGS sequence"/>
</dbReference>
<gene>
    <name evidence="2" type="ORF">SMACR_07990</name>
</gene>
<dbReference type="EMBL" id="NMPR01000138">
    <property type="protein sequence ID" value="KAA8629383.1"/>
    <property type="molecule type" value="Genomic_DNA"/>
</dbReference>
<dbReference type="AlphaFoldDB" id="A0A8S8ZGY4"/>
<proteinExistence type="predicted"/>
<sequence>MSHPPPPPTTLSTSTSPALIAARGTPSSSTLTTPPSPTTTCNHEAMVVDLPQIEGLPMSRSVWAMPRWDESLAGMTACCNLKPDNEVRMGGPDGCALWCLIPDVFLFEQKEKVEKDGTTTTTNGKRWDRAVVSSAMRQCVKDKGNLTGPYIAVGQIKEGGAAAALSVFDGKVSLKMVVGTAIWSVVVLGLLG</sequence>
<evidence type="ECO:0000256" key="1">
    <source>
        <dbReference type="SAM" id="MobiDB-lite"/>
    </source>
</evidence>